<comment type="similarity">
    <text evidence="1">Belongs to the phosphosulfolactate synthase family.</text>
</comment>
<dbReference type="PANTHER" id="PTHR48413">
    <property type="match status" value="1"/>
</dbReference>
<reference evidence="3" key="1">
    <citation type="journal article" date="2019" name="Int. J. Syst. Evol. Microbiol.">
        <title>The Global Catalogue of Microorganisms (GCM) 10K type strain sequencing project: providing services to taxonomists for standard genome sequencing and annotation.</title>
        <authorList>
            <consortium name="The Broad Institute Genomics Platform"/>
            <consortium name="The Broad Institute Genome Sequencing Center for Infectious Disease"/>
            <person name="Wu L."/>
            <person name="Ma J."/>
        </authorList>
    </citation>
    <scope>NUCLEOTIDE SEQUENCE [LARGE SCALE GENOMIC DNA]</scope>
    <source>
        <strain evidence="3">KCTC 13128</strain>
    </source>
</reference>
<evidence type="ECO:0000313" key="2">
    <source>
        <dbReference type="EMBL" id="MFC3040451.1"/>
    </source>
</evidence>
<gene>
    <name evidence="2" type="ORF">ACFOGI_09360</name>
</gene>
<name>A0ABV7CVH1_9BACI</name>
<dbReference type="GO" id="GO:0043817">
    <property type="term" value="F:phosphosulfolactate synthase activity"/>
    <property type="evidence" value="ECO:0007669"/>
    <property type="project" value="UniProtKB-EC"/>
</dbReference>
<protein>
    <submittedName>
        <fullName evidence="2">Phosphosulfolactate synthase</fullName>
        <ecNumber evidence="2">4.4.1.19</ecNumber>
    </submittedName>
</protein>
<dbReference type="RefSeq" id="WP_390271705.1">
    <property type="nucleotide sequence ID" value="NZ_JBHRSA010000041.1"/>
</dbReference>
<evidence type="ECO:0000256" key="1">
    <source>
        <dbReference type="ARBA" id="ARBA00010424"/>
    </source>
</evidence>
<dbReference type="EC" id="4.4.1.19" evidence="2"/>
<evidence type="ECO:0000313" key="3">
    <source>
        <dbReference type="Proteomes" id="UP001595279"/>
    </source>
</evidence>
<dbReference type="Proteomes" id="UP001595279">
    <property type="component" value="Unassembled WGS sequence"/>
</dbReference>
<comment type="caution">
    <text evidence="2">The sequence shown here is derived from an EMBL/GenBank/DDBJ whole genome shotgun (WGS) entry which is preliminary data.</text>
</comment>
<dbReference type="InterPro" id="IPR003830">
    <property type="entry name" value="ComA_synth"/>
</dbReference>
<dbReference type="EMBL" id="JBHRSA010000041">
    <property type="protein sequence ID" value="MFC3040451.1"/>
    <property type="molecule type" value="Genomic_DNA"/>
</dbReference>
<sequence length="259" mass="29228">MRDVDLKLPFREAKPRNAGMTIVIDNGASIQSFKDVVNSFHMYIDMVKFGWGTSLVTDFLDNKIEFLKDNNIGFFFGGTLFEKFLSQDKIDQYYEYCRHYGCTHVEISNGTILLSNKDKARFITDFSRDFTVFSEVGNKDPRTAAAQSSAEWLACIHEDMEAGADKVITEARESGTSGLCGSDGEVRDDVLGGIETSRIPMEKLIFEAPTKKMQSLFINRIGPHVNLANIALSDVISLETLRLGLRSDTFFVMREQEER</sequence>
<dbReference type="PANTHER" id="PTHR48413:SF1">
    <property type="entry name" value="PROTEIN HEAT-STRESS-ASSOCIATED 32"/>
    <property type="match status" value="1"/>
</dbReference>
<keyword evidence="2" id="KW-0456">Lyase</keyword>
<dbReference type="SUPFAM" id="SSF102110">
    <property type="entry name" value="(2r)-phospho-3-sulfolactate synthase ComA"/>
    <property type="match status" value="1"/>
</dbReference>
<dbReference type="Pfam" id="PF02679">
    <property type="entry name" value="ComA"/>
    <property type="match status" value="1"/>
</dbReference>
<dbReference type="Gene3D" id="3.20.20.70">
    <property type="entry name" value="Aldolase class I"/>
    <property type="match status" value="1"/>
</dbReference>
<proteinExistence type="inferred from homology"/>
<dbReference type="InterPro" id="IPR013785">
    <property type="entry name" value="Aldolase_TIM"/>
</dbReference>
<keyword evidence="3" id="KW-1185">Reference proteome</keyword>
<accession>A0ABV7CVH1</accession>
<organism evidence="2 3">
    <name type="scientific">Virgibacillus xinjiangensis</name>
    <dbReference type="NCBI Taxonomy" id="393090"/>
    <lineage>
        <taxon>Bacteria</taxon>
        <taxon>Bacillati</taxon>
        <taxon>Bacillota</taxon>
        <taxon>Bacilli</taxon>
        <taxon>Bacillales</taxon>
        <taxon>Bacillaceae</taxon>
        <taxon>Virgibacillus</taxon>
    </lineage>
</organism>
<dbReference type="InterPro" id="IPR036112">
    <property type="entry name" value="ComA_synth_sf"/>
</dbReference>